<organism evidence="10 11">
    <name type="scientific">Cellulomonas fimi</name>
    <dbReference type="NCBI Taxonomy" id="1708"/>
    <lineage>
        <taxon>Bacteria</taxon>
        <taxon>Bacillati</taxon>
        <taxon>Actinomycetota</taxon>
        <taxon>Actinomycetes</taxon>
        <taxon>Micrococcales</taxon>
        <taxon>Cellulomonadaceae</taxon>
        <taxon>Cellulomonas</taxon>
    </lineage>
</organism>
<dbReference type="InterPro" id="IPR015927">
    <property type="entry name" value="Peptidase_S24_S26A/B/C"/>
</dbReference>
<protein>
    <recommendedName>
        <fullName evidence="6">Signal peptidase I</fullName>
        <ecNumber evidence="6">3.4.21.89</ecNumber>
    </recommendedName>
</protein>
<evidence type="ECO:0000256" key="6">
    <source>
        <dbReference type="NCBIfam" id="TIGR02228"/>
    </source>
</evidence>
<accession>A0A7Y0QGN5</accession>
<dbReference type="GO" id="GO:0016020">
    <property type="term" value="C:membrane"/>
    <property type="evidence" value="ECO:0007669"/>
    <property type="project" value="UniProtKB-SubCell"/>
</dbReference>
<dbReference type="Proteomes" id="UP000562124">
    <property type="component" value="Unassembled WGS sequence"/>
</dbReference>
<name>A0A7Y0QGN5_CELFI</name>
<proteinExistence type="predicted"/>
<dbReference type="GO" id="GO:0009003">
    <property type="term" value="F:signal peptidase activity"/>
    <property type="evidence" value="ECO:0007669"/>
    <property type="project" value="UniProtKB-EC"/>
</dbReference>
<keyword evidence="2" id="KW-0645">Protease</keyword>
<keyword evidence="5 8" id="KW-0472">Membrane</keyword>
<reference evidence="10 11" key="1">
    <citation type="submission" date="2020-04" db="EMBL/GenBank/DDBJ databases">
        <title>Sequencing and Assembly of C. fimi.</title>
        <authorList>
            <person name="Ramsey A.R."/>
        </authorList>
    </citation>
    <scope>NUCLEOTIDE SEQUENCE [LARGE SCALE GENOMIC DNA]</scope>
    <source>
        <strain evidence="10 11">SB</strain>
    </source>
</reference>
<dbReference type="Gene3D" id="2.10.109.10">
    <property type="entry name" value="Umud Fragment, subunit A"/>
    <property type="match status" value="1"/>
</dbReference>
<evidence type="ECO:0000256" key="7">
    <source>
        <dbReference type="SAM" id="MobiDB-lite"/>
    </source>
</evidence>
<feature type="transmembrane region" description="Helical" evidence="8">
    <location>
        <begin position="12"/>
        <end position="34"/>
    </location>
</feature>
<gene>
    <name evidence="10" type="ORF">HIR71_08800</name>
</gene>
<feature type="region of interest" description="Disordered" evidence="7">
    <location>
        <begin position="163"/>
        <end position="185"/>
    </location>
</feature>
<feature type="domain" description="Peptidase S24/S26A/S26B/S26C" evidence="9">
    <location>
        <begin position="39"/>
        <end position="116"/>
    </location>
</feature>
<keyword evidence="3 8" id="KW-0812">Transmembrane</keyword>
<evidence type="ECO:0000256" key="1">
    <source>
        <dbReference type="ARBA" id="ARBA00004370"/>
    </source>
</evidence>
<feature type="transmembrane region" description="Helical" evidence="8">
    <location>
        <begin position="131"/>
        <end position="157"/>
    </location>
</feature>
<dbReference type="Pfam" id="PF00717">
    <property type="entry name" value="Peptidase_S24"/>
    <property type="match status" value="1"/>
</dbReference>
<dbReference type="GO" id="GO:0006465">
    <property type="term" value="P:signal peptide processing"/>
    <property type="evidence" value="ECO:0007669"/>
    <property type="project" value="UniProtKB-UniRule"/>
</dbReference>
<dbReference type="EC" id="3.4.21.89" evidence="6"/>
<keyword evidence="10" id="KW-0378">Hydrolase</keyword>
<dbReference type="EMBL" id="JABCJJ010000011">
    <property type="protein sequence ID" value="NMR20311.1"/>
    <property type="molecule type" value="Genomic_DNA"/>
</dbReference>
<dbReference type="AlphaFoldDB" id="A0A7Y0QGN5"/>
<keyword evidence="11" id="KW-1185">Reference proteome</keyword>
<evidence type="ECO:0000256" key="4">
    <source>
        <dbReference type="ARBA" id="ARBA00022989"/>
    </source>
</evidence>
<sequence>MRPDAGAGLPRRLRGVLGNAVLVVAALVAGWLLWPSSLGGCTTLTIVSGQSMEPTYSTGDLVVSRCGEPRVGDVMVYQPGSTGGARIIHRVIGGDEASGWELQGDNNDFVDPFTPRGEEVLGTARLHLPRVGIAAAALTSPVVWLSVIALAVALLVWPRRDEADDDAPDVTAADDGPTTTRAEEP</sequence>
<evidence type="ECO:0000313" key="10">
    <source>
        <dbReference type="EMBL" id="NMR20311.1"/>
    </source>
</evidence>
<dbReference type="GO" id="GO:0004252">
    <property type="term" value="F:serine-type endopeptidase activity"/>
    <property type="evidence" value="ECO:0007669"/>
    <property type="project" value="UniProtKB-UniRule"/>
</dbReference>
<feature type="compositionally biased region" description="Low complexity" evidence="7">
    <location>
        <begin position="169"/>
        <end position="185"/>
    </location>
</feature>
<dbReference type="NCBIfam" id="TIGR02228">
    <property type="entry name" value="sigpep_I_arch"/>
    <property type="match status" value="1"/>
</dbReference>
<dbReference type="InterPro" id="IPR001733">
    <property type="entry name" value="Peptidase_S26B"/>
</dbReference>
<dbReference type="CDD" id="cd06462">
    <property type="entry name" value="Peptidase_S24_S26"/>
    <property type="match status" value="1"/>
</dbReference>
<evidence type="ECO:0000256" key="8">
    <source>
        <dbReference type="SAM" id="Phobius"/>
    </source>
</evidence>
<evidence type="ECO:0000256" key="2">
    <source>
        <dbReference type="ARBA" id="ARBA00022670"/>
    </source>
</evidence>
<dbReference type="InterPro" id="IPR036286">
    <property type="entry name" value="LexA/Signal_pep-like_sf"/>
</dbReference>
<comment type="subcellular location">
    <subcellularLocation>
        <location evidence="1">Membrane</location>
    </subcellularLocation>
</comment>
<keyword evidence="4 8" id="KW-1133">Transmembrane helix</keyword>
<evidence type="ECO:0000313" key="11">
    <source>
        <dbReference type="Proteomes" id="UP000562124"/>
    </source>
</evidence>
<dbReference type="RefSeq" id="WP_169324692.1">
    <property type="nucleotide sequence ID" value="NZ_JABCJJ010000011.1"/>
</dbReference>
<dbReference type="SUPFAM" id="SSF51306">
    <property type="entry name" value="LexA/Signal peptidase"/>
    <property type="match status" value="1"/>
</dbReference>
<evidence type="ECO:0000256" key="3">
    <source>
        <dbReference type="ARBA" id="ARBA00022692"/>
    </source>
</evidence>
<comment type="caution">
    <text evidence="10">The sequence shown here is derived from an EMBL/GenBank/DDBJ whole genome shotgun (WGS) entry which is preliminary data.</text>
</comment>
<evidence type="ECO:0000259" key="9">
    <source>
        <dbReference type="Pfam" id="PF00717"/>
    </source>
</evidence>
<evidence type="ECO:0000256" key="5">
    <source>
        <dbReference type="ARBA" id="ARBA00023136"/>
    </source>
</evidence>